<dbReference type="EMBL" id="KV418029">
    <property type="protein sequence ID" value="KZP03636.1"/>
    <property type="molecule type" value="Genomic_DNA"/>
</dbReference>
<evidence type="ECO:0000259" key="2">
    <source>
        <dbReference type="Pfam" id="PF24016"/>
    </source>
</evidence>
<evidence type="ECO:0000256" key="1">
    <source>
        <dbReference type="SAM" id="MobiDB-lite"/>
    </source>
</evidence>
<name>A0A167U6H2_9AGAM</name>
<proteinExistence type="predicted"/>
<accession>A0A167U6H2</accession>
<dbReference type="AlphaFoldDB" id="A0A167U6H2"/>
<gene>
    <name evidence="3" type="ORF">FIBSPDRAFT_879268</name>
</gene>
<dbReference type="Pfam" id="PF24016">
    <property type="entry name" value="DUF7330"/>
    <property type="match status" value="1"/>
</dbReference>
<dbReference type="OrthoDB" id="5289249at2759"/>
<sequence length="288" mass="29965">MIIDPNDPAHIESPKVAEARAAAKAAGVSAADETDAPPSYSDLPPAFEAPAGSPPPQAGSSAIPVAPRQAATNFVYTVLDNNKVKGSYHIDPTLTIPAALLAPAVAALPAHQRKNIHLFSKNGSVDADVLVSSAHGERDAKRPKRATLVAGSANGSVTLRVRRAESNLLLSATPVHIAAASRNGSVRISLPASFTGPLKLTTHNGTIRLSPGLTARLSTDNHVDHTRQCFVGDMSLYEGDEWHGDELAIEAHNGSVTVNEVEGEVDLVSTSTVAGKGKGKGLFSRMFG</sequence>
<reference evidence="3" key="1">
    <citation type="journal article" date="2016" name="Mol. Biol. Evol.">
        <title>Comparative Genomics of Early-Diverging Mushroom-Forming Fungi Provides Insights into the Origins of Lignocellulose Decay Capabilities.</title>
        <authorList>
            <person name="Nagy L.G."/>
            <person name="Riley R."/>
            <person name="Tritt A."/>
            <person name="Adam C."/>
            <person name="Daum C."/>
            <person name="Floudas D."/>
            <person name="Sun H."/>
            <person name="Yadav J.S."/>
            <person name="Pangilinan J."/>
            <person name="Larsson K.H."/>
            <person name="Matsuura K."/>
            <person name="Barry K."/>
            <person name="Labutti K."/>
            <person name="Kuo R."/>
            <person name="Ohm R.A."/>
            <person name="Bhattacharya S.S."/>
            <person name="Shirouzu T."/>
            <person name="Yoshinaga Y."/>
            <person name="Martin F.M."/>
            <person name="Grigoriev I.V."/>
            <person name="Hibbett D.S."/>
        </authorList>
    </citation>
    <scope>NUCLEOTIDE SEQUENCE [LARGE SCALE GENOMIC DNA]</scope>
    <source>
        <strain evidence="3">CBS 109695</strain>
    </source>
</reference>
<organism evidence="3">
    <name type="scientific">Athelia psychrophila</name>
    <dbReference type="NCBI Taxonomy" id="1759441"/>
    <lineage>
        <taxon>Eukaryota</taxon>
        <taxon>Fungi</taxon>
        <taxon>Dikarya</taxon>
        <taxon>Basidiomycota</taxon>
        <taxon>Agaricomycotina</taxon>
        <taxon>Agaricomycetes</taxon>
        <taxon>Agaricomycetidae</taxon>
        <taxon>Atheliales</taxon>
        <taxon>Atheliaceae</taxon>
        <taxon>Athelia</taxon>
    </lineage>
</organism>
<feature type="region of interest" description="Disordered" evidence="1">
    <location>
        <begin position="24"/>
        <end position="63"/>
    </location>
</feature>
<protein>
    <recommendedName>
        <fullName evidence="2">DUF7330 domain-containing protein</fullName>
    </recommendedName>
</protein>
<feature type="domain" description="DUF7330" evidence="2">
    <location>
        <begin position="73"/>
        <end position="260"/>
    </location>
</feature>
<evidence type="ECO:0000313" key="3">
    <source>
        <dbReference type="EMBL" id="KZP03636.1"/>
    </source>
</evidence>
<dbReference type="STRING" id="436010.A0A167U6H2"/>
<dbReference type="InterPro" id="IPR055754">
    <property type="entry name" value="DUF7330"/>
</dbReference>